<keyword evidence="2" id="KW-0479">Metal-binding</keyword>
<organism evidence="7 8">
    <name type="scientific">Desulfurella amilsii</name>
    <dbReference type="NCBI Taxonomy" id="1562698"/>
    <lineage>
        <taxon>Bacteria</taxon>
        <taxon>Pseudomonadati</taxon>
        <taxon>Campylobacterota</taxon>
        <taxon>Desulfurellia</taxon>
        <taxon>Desulfurellales</taxon>
        <taxon>Desulfurellaceae</taxon>
        <taxon>Desulfurella</taxon>
    </lineage>
</organism>
<evidence type="ECO:0000313" key="7">
    <source>
        <dbReference type="EMBL" id="OSS41805.1"/>
    </source>
</evidence>
<feature type="region of interest" description="Disordered" evidence="5">
    <location>
        <begin position="48"/>
        <end position="71"/>
    </location>
</feature>
<feature type="domain" description="4Fe-4S ferredoxin-type" evidence="6">
    <location>
        <begin position="125"/>
        <end position="155"/>
    </location>
</feature>
<proteinExistence type="predicted"/>
<name>A0A1X4XWA7_9BACT</name>
<dbReference type="InterPro" id="IPR006311">
    <property type="entry name" value="TAT_signal"/>
</dbReference>
<reference evidence="7 8" key="1">
    <citation type="journal article" date="2017" name="Front. Microbiol.">
        <title>Genome Sequence of Desulfurella amilsii Strain TR1 and Comparative Genomics of Desulfurellaceae Family.</title>
        <authorList>
            <person name="Florentino A.P."/>
            <person name="Stams A.J."/>
            <person name="Sanchez-Andrea I."/>
        </authorList>
    </citation>
    <scope>NUCLEOTIDE SEQUENCE [LARGE SCALE GENOMIC DNA]</scope>
    <source>
        <strain evidence="7 8">TR1</strain>
    </source>
</reference>
<dbReference type="InterPro" id="IPR050954">
    <property type="entry name" value="ET_IronSulfur_Cluster-Binding"/>
</dbReference>
<keyword evidence="4" id="KW-0411">Iron-sulfur</keyword>
<dbReference type="STRING" id="1562698.DESAMIL20_1358"/>
<feature type="domain" description="4Fe-4S ferredoxin-type" evidence="6">
    <location>
        <begin position="218"/>
        <end position="247"/>
    </location>
</feature>
<dbReference type="Proteomes" id="UP000194141">
    <property type="component" value="Unassembled WGS sequence"/>
</dbReference>
<dbReference type="RefSeq" id="WP_204218579.1">
    <property type="nucleotide sequence ID" value="NZ_MDSU01000018.1"/>
</dbReference>
<keyword evidence="1" id="KW-0004">4Fe-4S</keyword>
<dbReference type="PROSITE" id="PS00198">
    <property type="entry name" value="4FE4S_FER_1"/>
    <property type="match status" value="1"/>
</dbReference>
<dbReference type="InterPro" id="IPR017900">
    <property type="entry name" value="4Fe4S_Fe_S_CS"/>
</dbReference>
<sequence>MRKRTTNENLDTDEKPTSARRTLLKTLGLGVSGTLIFSLFTKNAQAQDQAPQKTASNGHTNDINIDSSDQITGPLQNHRWMGWENPVFDANDGWNDWKTILNPNNLPIWHDSFSEIPKTHPKHKWGMVMDNRKCVGCQACVVACKSENNVPLGVFRTIVDVMEVGSIKPAQNGMIVTEEGSYEPNVKKFMLPRICNHCDEPPCVQVCPVKATFKRQDGIVLIDYEVCIGCGTCVQACPYDMRFLNPIQMTADKCTFCVHRVDAGLEPACVTSCVGRARVFGDLNDPNSEVSQLIAQFPTGRLMISQGTDPQVFYINLNGNLEGTTSIDKVFMEFTYTIGFNTTDYKQLGGEVELPTIEEKKNPFKQFAV</sequence>
<evidence type="ECO:0000259" key="6">
    <source>
        <dbReference type="PROSITE" id="PS51379"/>
    </source>
</evidence>
<comment type="caution">
    <text evidence="7">The sequence shown here is derived from an EMBL/GenBank/DDBJ whole genome shotgun (WGS) entry which is preliminary data.</text>
</comment>
<dbReference type="PROSITE" id="PS51379">
    <property type="entry name" value="4FE4S_FER_2"/>
    <property type="match status" value="2"/>
</dbReference>
<evidence type="ECO:0000313" key="8">
    <source>
        <dbReference type="Proteomes" id="UP000194141"/>
    </source>
</evidence>
<protein>
    <submittedName>
        <fullName evidence="7">Tetrathionate reductase subunit B</fullName>
    </submittedName>
</protein>
<dbReference type="InterPro" id="IPR017896">
    <property type="entry name" value="4Fe4S_Fe-S-bd"/>
</dbReference>
<evidence type="ECO:0000256" key="2">
    <source>
        <dbReference type="ARBA" id="ARBA00022723"/>
    </source>
</evidence>
<dbReference type="PANTHER" id="PTHR43177:SF9">
    <property type="entry name" value="PROTEIN NRFC"/>
    <property type="match status" value="1"/>
</dbReference>
<evidence type="ECO:0000256" key="1">
    <source>
        <dbReference type="ARBA" id="ARBA00022485"/>
    </source>
</evidence>
<dbReference type="PANTHER" id="PTHR43177">
    <property type="entry name" value="PROTEIN NRFC"/>
    <property type="match status" value="1"/>
</dbReference>
<keyword evidence="3" id="KW-0408">Iron</keyword>
<dbReference type="EMBL" id="MDSU01000018">
    <property type="protein sequence ID" value="OSS41805.1"/>
    <property type="molecule type" value="Genomic_DNA"/>
</dbReference>
<evidence type="ECO:0000256" key="5">
    <source>
        <dbReference type="SAM" id="MobiDB-lite"/>
    </source>
</evidence>
<dbReference type="SUPFAM" id="SSF54862">
    <property type="entry name" value="4Fe-4S ferredoxins"/>
    <property type="match status" value="1"/>
</dbReference>
<evidence type="ECO:0000256" key="4">
    <source>
        <dbReference type="ARBA" id="ARBA00023014"/>
    </source>
</evidence>
<dbReference type="PROSITE" id="PS51318">
    <property type="entry name" value="TAT"/>
    <property type="match status" value="1"/>
</dbReference>
<gene>
    <name evidence="7" type="ORF">DESAMIL20_1358</name>
</gene>
<dbReference type="AlphaFoldDB" id="A0A1X4XWA7"/>
<dbReference type="Gene3D" id="3.30.70.20">
    <property type="match status" value="2"/>
</dbReference>
<evidence type="ECO:0000256" key="3">
    <source>
        <dbReference type="ARBA" id="ARBA00023004"/>
    </source>
</evidence>
<dbReference type="GO" id="GO:0051539">
    <property type="term" value="F:4 iron, 4 sulfur cluster binding"/>
    <property type="evidence" value="ECO:0007669"/>
    <property type="project" value="UniProtKB-KW"/>
</dbReference>
<accession>A0A1X4XWA7</accession>
<keyword evidence="8" id="KW-1185">Reference proteome</keyword>
<dbReference type="Pfam" id="PF13247">
    <property type="entry name" value="Fer4_11"/>
    <property type="match status" value="1"/>
</dbReference>
<dbReference type="CDD" id="cd10551">
    <property type="entry name" value="PsrB"/>
    <property type="match status" value="1"/>
</dbReference>
<dbReference type="GO" id="GO:0046872">
    <property type="term" value="F:metal ion binding"/>
    <property type="evidence" value="ECO:0007669"/>
    <property type="project" value="UniProtKB-KW"/>
</dbReference>